<dbReference type="PROSITE" id="PS00198">
    <property type="entry name" value="4FE4S_FER_1"/>
    <property type="match status" value="1"/>
</dbReference>
<dbReference type="eggNOG" id="ENOG502R97J">
    <property type="taxonomic scope" value="Eukaryota"/>
</dbReference>
<feature type="domain" description="F-box" evidence="1">
    <location>
        <begin position="45"/>
        <end position="85"/>
    </location>
</feature>
<dbReference type="FunCoup" id="B9SP54">
    <property type="interactions" value="830"/>
</dbReference>
<dbReference type="AlphaFoldDB" id="B9SP54"/>
<dbReference type="PANTHER" id="PTHR13382">
    <property type="entry name" value="MITOCHONDRIAL ATP SYNTHASE COUPLING FACTOR B"/>
    <property type="match status" value="1"/>
</dbReference>
<dbReference type="PANTHER" id="PTHR13382:SF16">
    <property type="entry name" value="F-BOX PROTEIN SKIP28"/>
    <property type="match status" value="1"/>
</dbReference>
<dbReference type="InParanoid" id="B9SP54"/>
<proteinExistence type="predicted"/>
<dbReference type="PROSITE" id="PS50181">
    <property type="entry name" value="FBOX"/>
    <property type="match status" value="1"/>
</dbReference>
<evidence type="ECO:0000313" key="2">
    <source>
        <dbReference type="EMBL" id="EEF34583.1"/>
    </source>
</evidence>
<dbReference type="InterPro" id="IPR036047">
    <property type="entry name" value="F-box-like_dom_sf"/>
</dbReference>
<evidence type="ECO:0000259" key="1">
    <source>
        <dbReference type="PROSITE" id="PS50181"/>
    </source>
</evidence>
<dbReference type="OrthoDB" id="10044893at2759"/>
<dbReference type="Pfam" id="PF00646">
    <property type="entry name" value="F-box"/>
    <property type="match status" value="1"/>
</dbReference>
<dbReference type="KEGG" id="rcu:8279619"/>
<reference evidence="3" key="1">
    <citation type="journal article" date="2010" name="Nat. Biotechnol.">
        <title>Draft genome sequence of the oilseed species Ricinus communis.</title>
        <authorList>
            <person name="Chan A.P."/>
            <person name="Crabtree J."/>
            <person name="Zhao Q."/>
            <person name="Lorenzi H."/>
            <person name="Orvis J."/>
            <person name="Puiu D."/>
            <person name="Melake-Berhan A."/>
            <person name="Jones K.M."/>
            <person name="Redman J."/>
            <person name="Chen G."/>
            <person name="Cahoon E.B."/>
            <person name="Gedil M."/>
            <person name="Stanke M."/>
            <person name="Haas B.J."/>
            <person name="Wortman J.R."/>
            <person name="Fraser-Liggett C.M."/>
            <person name="Ravel J."/>
            <person name="Rabinowicz P.D."/>
        </authorList>
    </citation>
    <scope>NUCLEOTIDE SEQUENCE [LARGE SCALE GENOMIC DNA]</scope>
    <source>
        <strain evidence="3">cv. Hale</strain>
    </source>
</reference>
<name>B9SP54_RICCO</name>
<dbReference type="Gene3D" id="3.80.10.10">
    <property type="entry name" value="Ribonuclease Inhibitor"/>
    <property type="match status" value="1"/>
</dbReference>
<dbReference type="GO" id="GO:0005737">
    <property type="term" value="C:cytoplasm"/>
    <property type="evidence" value="ECO:0000318"/>
    <property type="project" value="GO_Central"/>
</dbReference>
<dbReference type="InterPro" id="IPR050648">
    <property type="entry name" value="F-box_LRR-repeat"/>
</dbReference>
<dbReference type="InterPro" id="IPR032675">
    <property type="entry name" value="LRR_dom_sf"/>
</dbReference>
<keyword evidence="3" id="KW-1185">Reference proteome</keyword>
<dbReference type="EMBL" id="EQ974061">
    <property type="protein sequence ID" value="EEF34583.1"/>
    <property type="molecule type" value="Genomic_DNA"/>
</dbReference>
<dbReference type="OMA" id="CEECGGC"/>
<dbReference type="STRING" id="3988.B9SP54"/>
<organism evidence="2 3">
    <name type="scientific">Ricinus communis</name>
    <name type="common">Castor bean</name>
    <dbReference type="NCBI Taxonomy" id="3988"/>
    <lineage>
        <taxon>Eukaryota</taxon>
        <taxon>Viridiplantae</taxon>
        <taxon>Streptophyta</taxon>
        <taxon>Embryophyta</taxon>
        <taxon>Tracheophyta</taxon>
        <taxon>Spermatophyta</taxon>
        <taxon>Magnoliopsida</taxon>
        <taxon>eudicotyledons</taxon>
        <taxon>Gunneridae</taxon>
        <taxon>Pentapetalae</taxon>
        <taxon>rosids</taxon>
        <taxon>fabids</taxon>
        <taxon>Malpighiales</taxon>
        <taxon>Euphorbiaceae</taxon>
        <taxon>Acalyphoideae</taxon>
        <taxon>Acalypheae</taxon>
        <taxon>Ricinus</taxon>
    </lineage>
</organism>
<dbReference type="InterPro" id="IPR001810">
    <property type="entry name" value="F-box_dom"/>
</dbReference>
<dbReference type="Proteomes" id="UP000008311">
    <property type="component" value="Unassembled WGS sequence"/>
</dbReference>
<dbReference type="SUPFAM" id="SSF81383">
    <property type="entry name" value="F-box domain"/>
    <property type="match status" value="1"/>
</dbReference>
<dbReference type="SUPFAM" id="SSF52047">
    <property type="entry name" value="RNI-like"/>
    <property type="match status" value="1"/>
</dbReference>
<protein>
    <recommendedName>
        <fullName evidence="1">F-box domain-containing protein</fullName>
    </recommendedName>
</protein>
<dbReference type="InterPro" id="IPR017900">
    <property type="entry name" value="4Fe4S_Fe_S_CS"/>
</dbReference>
<evidence type="ECO:0000313" key="3">
    <source>
        <dbReference type="Proteomes" id="UP000008311"/>
    </source>
</evidence>
<gene>
    <name evidence="2" type="ORF">RCOM_0628400</name>
</gene>
<sequence length="332" mass="37653">MEISHFTEEESVSESLRTLSILPRLESHPSFQNESANQQAEPGPPHEALFLVLAYLPVFELLNMSEVCMSLRDAVNRDLLPWLTIIVDRPLSSRLSDEILMKIASKANCRLRTLILRNCTKITDDGLEKVIEKNPYINKLHLPACTGLTPEGIIKAVKILSQHPNSLKSLQINGIYNLKKQHLETLYSYLQMNPSQHKPQHILYHIYRISPSSRSTESGRIVDVDICPQCNEVQIVFDCSRETCMQKRDRLVADCRGCNFCISRCEECGGCIDAEEQEDAACADILCSDCWLCLSKCNYCNKPYCKRHTNQQFSSPGFCGFICEACHMTSEI</sequence>
<accession>B9SP54</accession>